<dbReference type="PATRIC" id="fig|452.5.peg.2441"/>
<keyword evidence="2 5" id="KW-0645">Protease</keyword>
<proteinExistence type="inferred from homology"/>
<comment type="caution">
    <text evidence="7">The sequence shown here is derived from an EMBL/GenBank/DDBJ whole genome shotgun (WGS) entry which is preliminary data.</text>
</comment>
<gene>
    <name evidence="7" type="ORF">Lspi_2215</name>
</gene>
<evidence type="ECO:0000313" key="7">
    <source>
        <dbReference type="EMBL" id="KTD61585.1"/>
    </source>
</evidence>
<dbReference type="EMBL" id="LNYX01000031">
    <property type="protein sequence ID" value="KTD61585.1"/>
    <property type="molecule type" value="Genomic_DNA"/>
</dbReference>
<dbReference type="SUPFAM" id="SSF54001">
    <property type="entry name" value="Cysteine proteinases"/>
    <property type="match status" value="1"/>
</dbReference>
<dbReference type="PROSITE" id="PS50203">
    <property type="entry name" value="CALPAIN_CAT"/>
    <property type="match status" value="1"/>
</dbReference>
<dbReference type="AlphaFoldDB" id="A0A0W0YXH7"/>
<dbReference type="Pfam" id="PF00648">
    <property type="entry name" value="Peptidase_C2"/>
    <property type="match status" value="1"/>
</dbReference>
<comment type="similarity">
    <text evidence="1">Belongs to the peptidase C2 family.</text>
</comment>
<dbReference type="STRING" id="452.Lspi_2215"/>
<dbReference type="RefSeq" id="WP_058484130.1">
    <property type="nucleotide sequence ID" value="NZ_CAAAII010000010.1"/>
</dbReference>
<feature type="domain" description="Calpain catalytic" evidence="6">
    <location>
        <begin position="36"/>
        <end position="391"/>
    </location>
</feature>
<dbReference type="GO" id="GO:0006508">
    <property type="term" value="P:proteolysis"/>
    <property type="evidence" value="ECO:0007669"/>
    <property type="project" value="UniProtKB-KW"/>
</dbReference>
<protein>
    <submittedName>
        <fullName evidence="7">Coiled-coil protein</fullName>
    </submittedName>
</protein>
<keyword evidence="8" id="KW-1185">Reference proteome</keyword>
<dbReference type="SMART" id="SM00230">
    <property type="entry name" value="CysPc"/>
    <property type="match status" value="1"/>
</dbReference>
<sequence>MGRHEQKNPTGSYLGFTVHHQKYNASLFPEKLLIQQVAQGGRSGDCYLLSVINAILAQPEGEAFIRRHMIEKDGKIHVLLFHQDEPQWVVLDKALPTSWGILSSGAAWVRFLEKAYVAFKTGNYNKTLKSGDSREALKTLLGGSSDYIATSAQSRSPLHSLYKKSIDGCSGTDIYALVFLLRPNDRKASVGNMVEHIFKGDKQLLQQWWAWVAKDRQGWEKLLSANPVLLEETFVNHLKKKEESGQPSDYPHEAAAAVCDWLREQAILPSAKRYSNDELELFSNLQEAFQNQQPIVASPKETPPSGITIQHTYAITGFRESEVTHRKFVVLRNPHHENRSWLSHLFLSGGRQASEIVDPLTGQVKFTISATKNATFEMELRDFSHAFAHIDAGTALDKVKFVQEMDEEESPTPVNKL</sequence>
<evidence type="ECO:0000256" key="4">
    <source>
        <dbReference type="ARBA" id="ARBA00022807"/>
    </source>
</evidence>
<feature type="active site" evidence="5">
    <location>
        <position position="46"/>
    </location>
</feature>
<dbReference type="InterPro" id="IPR001300">
    <property type="entry name" value="Peptidase_C2_calpain_cat"/>
</dbReference>
<feature type="active site" evidence="5">
    <location>
        <position position="311"/>
    </location>
</feature>
<evidence type="ECO:0000256" key="2">
    <source>
        <dbReference type="ARBA" id="ARBA00022670"/>
    </source>
</evidence>
<dbReference type="PANTHER" id="PTHR10183:SF379">
    <property type="entry name" value="CALPAIN-5"/>
    <property type="match status" value="1"/>
</dbReference>
<keyword evidence="3 5" id="KW-0378">Hydrolase</keyword>
<dbReference type="Gene3D" id="3.90.70.10">
    <property type="entry name" value="Cysteine proteinases"/>
    <property type="match status" value="1"/>
</dbReference>
<dbReference type="Proteomes" id="UP000054877">
    <property type="component" value="Unassembled WGS sequence"/>
</dbReference>
<feature type="active site" evidence="5">
    <location>
        <position position="333"/>
    </location>
</feature>
<evidence type="ECO:0000313" key="8">
    <source>
        <dbReference type="Proteomes" id="UP000054877"/>
    </source>
</evidence>
<accession>A0A0W0YXH7</accession>
<dbReference type="InterPro" id="IPR038765">
    <property type="entry name" value="Papain-like_cys_pep_sf"/>
</dbReference>
<keyword evidence="4 5" id="KW-0788">Thiol protease</keyword>
<evidence type="ECO:0000256" key="5">
    <source>
        <dbReference type="PROSITE-ProRule" id="PRU00239"/>
    </source>
</evidence>
<dbReference type="OrthoDB" id="5647824at2"/>
<evidence type="ECO:0000259" key="6">
    <source>
        <dbReference type="PROSITE" id="PS50203"/>
    </source>
</evidence>
<dbReference type="PANTHER" id="PTHR10183">
    <property type="entry name" value="CALPAIN"/>
    <property type="match status" value="1"/>
</dbReference>
<reference evidence="7 8" key="1">
    <citation type="submission" date="2015-11" db="EMBL/GenBank/DDBJ databases">
        <title>Genomic analysis of 38 Legionella species identifies large and diverse effector repertoires.</title>
        <authorList>
            <person name="Burstein D."/>
            <person name="Amaro F."/>
            <person name="Zusman T."/>
            <person name="Lifshitz Z."/>
            <person name="Cohen O."/>
            <person name="Gilbert J.A."/>
            <person name="Pupko T."/>
            <person name="Shuman H.A."/>
            <person name="Segal G."/>
        </authorList>
    </citation>
    <scope>NUCLEOTIDE SEQUENCE [LARGE SCALE GENOMIC DNA]</scope>
    <source>
        <strain evidence="7 8">Mt.St.Helens-9</strain>
    </source>
</reference>
<dbReference type="GO" id="GO:0004198">
    <property type="term" value="F:calcium-dependent cysteine-type endopeptidase activity"/>
    <property type="evidence" value="ECO:0007669"/>
    <property type="project" value="InterPro"/>
</dbReference>
<organism evidence="7 8">
    <name type="scientific">Legionella spiritensis</name>
    <dbReference type="NCBI Taxonomy" id="452"/>
    <lineage>
        <taxon>Bacteria</taxon>
        <taxon>Pseudomonadati</taxon>
        <taxon>Pseudomonadota</taxon>
        <taxon>Gammaproteobacteria</taxon>
        <taxon>Legionellales</taxon>
        <taxon>Legionellaceae</taxon>
        <taxon>Legionella</taxon>
    </lineage>
</organism>
<name>A0A0W0YXH7_LEGSP</name>
<evidence type="ECO:0000256" key="3">
    <source>
        <dbReference type="ARBA" id="ARBA00022801"/>
    </source>
</evidence>
<dbReference type="InterPro" id="IPR022684">
    <property type="entry name" value="Calpain_cysteine_protease"/>
</dbReference>
<evidence type="ECO:0000256" key="1">
    <source>
        <dbReference type="ARBA" id="ARBA00007623"/>
    </source>
</evidence>